<sequence>MMEGARGTIEAVAIKNLQEVLRSKGISAEALFSKYDLDGNGTLSEDEFAASLESITGQKAPAAVLRAVFRAIDANSDGSVDLPEILVLMDGGSTESVPVGGGVSISSHSNEAYNGEYDLQDSQINGKAWYKSAGGNRLYFYNANSGGAPSWSLDDREQNGSNDWYRGGWSRPRGDGSLPTGTRRWVGVGKITISVAGGPSETTADDGAEPESAGINISLSRSSFKSGENIDFSFTAPELPGDAW</sequence>
<accession>A0A382TM29</accession>
<feature type="non-terminal residue" evidence="2">
    <location>
        <position position="244"/>
    </location>
</feature>
<gene>
    <name evidence="2" type="ORF">METZ01_LOCUS375867</name>
</gene>
<reference evidence="2" key="1">
    <citation type="submission" date="2018-05" db="EMBL/GenBank/DDBJ databases">
        <authorList>
            <person name="Lanie J.A."/>
            <person name="Ng W.-L."/>
            <person name="Kazmierczak K.M."/>
            <person name="Andrzejewski T.M."/>
            <person name="Davidsen T.M."/>
            <person name="Wayne K.J."/>
            <person name="Tettelin H."/>
            <person name="Glass J.I."/>
            <person name="Rusch D."/>
            <person name="Podicherti R."/>
            <person name="Tsui H.-C.T."/>
            <person name="Winkler M.E."/>
        </authorList>
    </citation>
    <scope>NUCLEOTIDE SEQUENCE</scope>
</reference>
<protein>
    <recommendedName>
        <fullName evidence="1">EF-hand domain-containing protein</fullName>
    </recommendedName>
</protein>
<dbReference type="InterPro" id="IPR018247">
    <property type="entry name" value="EF_Hand_1_Ca_BS"/>
</dbReference>
<dbReference type="EMBL" id="UINC01137584">
    <property type="protein sequence ID" value="SVD23013.1"/>
    <property type="molecule type" value="Genomic_DNA"/>
</dbReference>
<dbReference type="AlphaFoldDB" id="A0A382TM29"/>
<proteinExistence type="predicted"/>
<dbReference type="SMART" id="SM00054">
    <property type="entry name" value="EFh"/>
    <property type="match status" value="2"/>
</dbReference>
<feature type="domain" description="EF-hand" evidence="1">
    <location>
        <begin position="23"/>
        <end position="58"/>
    </location>
</feature>
<dbReference type="Pfam" id="PF13499">
    <property type="entry name" value="EF-hand_7"/>
    <property type="match status" value="1"/>
</dbReference>
<dbReference type="GO" id="GO:0005509">
    <property type="term" value="F:calcium ion binding"/>
    <property type="evidence" value="ECO:0007669"/>
    <property type="project" value="InterPro"/>
</dbReference>
<name>A0A382TM29_9ZZZZ</name>
<dbReference type="SUPFAM" id="SSF47473">
    <property type="entry name" value="EF-hand"/>
    <property type="match status" value="1"/>
</dbReference>
<dbReference type="PROSITE" id="PS00018">
    <property type="entry name" value="EF_HAND_1"/>
    <property type="match status" value="2"/>
</dbReference>
<feature type="domain" description="EF-hand" evidence="1">
    <location>
        <begin position="60"/>
        <end position="95"/>
    </location>
</feature>
<dbReference type="Gene3D" id="1.10.238.10">
    <property type="entry name" value="EF-hand"/>
    <property type="match status" value="1"/>
</dbReference>
<dbReference type="PROSITE" id="PS50222">
    <property type="entry name" value="EF_HAND_2"/>
    <property type="match status" value="2"/>
</dbReference>
<dbReference type="CDD" id="cd00051">
    <property type="entry name" value="EFh"/>
    <property type="match status" value="1"/>
</dbReference>
<organism evidence="2">
    <name type="scientific">marine metagenome</name>
    <dbReference type="NCBI Taxonomy" id="408172"/>
    <lineage>
        <taxon>unclassified sequences</taxon>
        <taxon>metagenomes</taxon>
        <taxon>ecological metagenomes</taxon>
    </lineage>
</organism>
<dbReference type="InterPro" id="IPR011992">
    <property type="entry name" value="EF-hand-dom_pair"/>
</dbReference>
<evidence type="ECO:0000313" key="2">
    <source>
        <dbReference type="EMBL" id="SVD23013.1"/>
    </source>
</evidence>
<dbReference type="InterPro" id="IPR002048">
    <property type="entry name" value="EF_hand_dom"/>
</dbReference>
<evidence type="ECO:0000259" key="1">
    <source>
        <dbReference type="PROSITE" id="PS50222"/>
    </source>
</evidence>